<name>A0A3P7PC91_DIBLA</name>
<dbReference type="EMBL" id="UYRU01098790">
    <property type="protein sequence ID" value="VDN40491.1"/>
    <property type="molecule type" value="Genomic_DNA"/>
</dbReference>
<evidence type="ECO:0000313" key="2">
    <source>
        <dbReference type="Proteomes" id="UP000281553"/>
    </source>
</evidence>
<dbReference type="OrthoDB" id="6436989at2759"/>
<dbReference type="Proteomes" id="UP000281553">
    <property type="component" value="Unassembled WGS sequence"/>
</dbReference>
<feature type="non-terminal residue" evidence="1">
    <location>
        <position position="1"/>
    </location>
</feature>
<dbReference type="AlphaFoldDB" id="A0A3P7PC91"/>
<protein>
    <submittedName>
        <fullName evidence="1">Uncharacterized protein</fullName>
    </submittedName>
</protein>
<keyword evidence="2" id="KW-1185">Reference proteome</keyword>
<accession>A0A3P7PC91</accession>
<proteinExistence type="predicted"/>
<gene>
    <name evidence="1" type="ORF">DILT_LOCUS18261</name>
</gene>
<evidence type="ECO:0000313" key="1">
    <source>
        <dbReference type="EMBL" id="VDN40491.1"/>
    </source>
</evidence>
<sequence>RGDDLGSQVISECFTVDPKEFNRHPAITVNGTSLLLSCKPKFLGVCFDTLFTFADNVRKVASKVSRCTKVLKAHASTSWCCAKETFAIMFKALTKTHLTYAASVWSPTIARPSVRRLQSAQKAALRLITGCYKMPPIYHLHAEASFLPVAPHNALLSQQFWWTCSQPDLPVDGFASMINLQRLYQRADVDAVVTLLVLLIKSNFEPRNP</sequence>
<reference evidence="1 2" key="1">
    <citation type="submission" date="2018-11" db="EMBL/GenBank/DDBJ databases">
        <authorList>
            <consortium name="Pathogen Informatics"/>
        </authorList>
    </citation>
    <scope>NUCLEOTIDE SEQUENCE [LARGE SCALE GENOMIC DNA]</scope>
</reference>
<organism evidence="1 2">
    <name type="scientific">Dibothriocephalus latus</name>
    <name type="common">Fish tapeworm</name>
    <name type="synonym">Diphyllobothrium latum</name>
    <dbReference type="NCBI Taxonomy" id="60516"/>
    <lineage>
        <taxon>Eukaryota</taxon>
        <taxon>Metazoa</taxon>
        <taxon>Spiralia</taxon>
        <taxon>Lophotrochozoa</taxon>
        <taxon>Platyhelminthes</taxon>
        <taxon>Cestoda</taxon>
        <taxon>Eucestoda</taxon>
        <taxon>Diphyllobothriidea</taxon>
        <taxon>Diphyllobothriidae</taxon>
        <taxon>Dibothriocephalus</taxon>
    </lineage>
</organism>